<reference evidence="11 12" key="1">
    <citation type="submission" date="2021-03" db="EMBL/GenBank/DDBJ databases">
        <title>Genomic and phenotypic characterization of Chloracidobacterium isolates provides evidence for multiple species.</title>
        <authorList>
            <person name="Saini M.K."/>
            <person name="Costas A.M.G."/>
            <person name="Tank M."/>
            <person name="Bryant D.A."/>
        </authorList>
    </citation>
    <scope>NUCLEOTIDE SEQUENCE [LARGE SCALE GENOMIC DNA]</scope>
    <source>
        <strain evidence="11 12">N</strain>
    </source>
</reference>
<dbReference type="CDD" id="cd14014">
    <property type="entry name" value="STKc_PknB_like"/>
    <property type="match status" value="1"/>
</dbReference>
<dbReference type="SMART" id="SM01324">
    <property type="entry name" value="YARHG"/>
    <property type="match status" value="1"/>
</dbReference>
<dbReference type="SUPFAM" id="SSF110997">
    <property type="entry name" value="Sporulation related repeat"/>
    <property type="match status" value="1"/>
</dbReference>
<keyword evidence="12" id="KW-1185">Reference proteome</keyword>
<dbReference type="InterPro" id="IPR038434">
    <property type="entry name" value="YARHG_sf"/>
</dbReference>
<accession>A0ABX8B3M4</accession>
<dbReference type="InterPro" id="IPR007730">
    <property type="entry name" value="SPOR-like_dom"/>
</dbReference>
<gene>
    <name evidence="11" type="ORF">J8C05_02395</name>
</gene>
<feature type="region of interest" description="Disordered" evidence="7">
    <location>
        <begin position="302"/>
        <end position="376"/>
    </location>
</feature>
<evidence type="ECO:0000256" key="2">
    <source>
        <dbReference type="ARBA" id="ARBA00022679"/>
    </source>
</evidence>
<dbReference type="SUPFAM" id="SSF56112">
    <property type="entry name" value="Protein kinase-like (PK-like)"/>
    <property type="match status" value="1"/>
</dbReference>
<keyword evidence="1" id="KW-0723">Serine/threonine-protein kinase</keyword>
<feature type="compositionally biased region" description="Polar residues" evidence="7">
    <location>
        <begin position="353"/>
        <end position="365"/>
    </location>
</feature>
<organism evidence="11 12">
    <name type="scientific">Chloracidobacterium sp. N</name>
    <dbReference type="NCBI Taxonomy" id="2821540"/>
    <lineage>
        <taxon>Bacteria</taxon>
        <taxon>Pseudomonadati</taxon>
        <taxon>Acidobacteriota</taxon>
        <taxon>Terriglobia</taxon>
        <taxon>Terriglobales</taxon>
        <taxon>Acidobacteriaceae</taxon>
        <taxon>Chloracidobacterium</taxon>
        <taxon>Chloracidobacterium aggregatum</taxon>
    </lineage>
</organism>
<dbReference type="InterPro" id="IPR036680">
    <property type="entry name" value="SPOR-like_sf"/>
</dbReference>
<keyword evidence="8" id="KW-1133">Transmembrane helix</keyword>
<evidence type="ECO:0000256" key="4">
    <source>
        <dbReference type="ARBA" id="ARBA00022777"/>
    </source>
</evidence>
<evidence type="ECO:0000313" key="12">
    <source>
        <dbReference type="Proteomes" id="UP000677668"/>
    </source>
</evidence>
<feature type="compositionally biased region" description="Low complexity" evidence="7">
    <location>
        <begin position="302"/>
        <end position="343"/>
    </location>
</feature>
<dbReference type="RefSeq" id="WP_211422621.1">
    <property type="nucleotide sequence ID" value="NZ_CP072642.1"/>
</dbReference>
<dbReference type="Pfam" id="PF00069">
    <property type="entry name" value="Pkinase"/>
    <property type="match status" value="1"/>
</dbReference>
<dbReference type="Pfam" id="PF05036">
    <property type="entry name" value="SPOR"/>
    <property type="match status" value="1"/>
</dbReference>
<dbReference type="SMART" id="SM00220">
    <property type="entry name" value="S_TKc"/>
    <property type="match status" value="1"/>
</dbReference>
<keyword evidence="2" id="KW-0808">Transferase</keyword>
<evidence type="ECO:0000256" key="8">
    <source>
        <dbReference type="SAM" id="Phobius"/>
    </source>
</evidence>
<feature type="domain" description="SPOR" evidence="10">
    <location>
        <begin position="452"/>
        <end position="539"/>
    </location>
</feature>
<feature type="compositionally biased region" description="Low complexity" evidence="7">
    <location>
        <begin position="432"/>
        <end position="441"/>
    </location>
</feature>
<dbReference type="Proteomes" id="UP000677668">
    <property type="component" value="Chromosome 1"/>
</dbReference>
<evidence type="ECO:0000259" key="9">
    <source>
        <dbReference type="PROSITE" id="PS50011"/>
    </source>
</evidence>
<dbReference type="GO" id="GO:0016301">
    <property type="term" value="F:kinase activity"/>
    <property type="evidence" value="ECO:0007669"/>
    <property type="project" value="UniProtKB-KW"/>
</dbReference>
<keyword evidence="3 6" id="KW-0547">Nucleotide-binding</keyword>
<dbReference type="PROSITE" id="PS00108">
    <property type="entry name" value="PROTEIN_KINASE_ST"/>
    <property type="match status" value="1"/>
</dbReference>
<dbReference type="PROSITE" id="PS50011">
    <property type="entry name" value="PROTEIN_KINASE_DOM"/>
    <property type="match status" value="1"/>
</dbReference>
<dbReference type="PANTHER" id="PTHR24350">
    <property type="entry name" value="SERINE/THREONINE-PROTEIN KINASE IAL-RELATED"/>
    <property type="match status" value="1"/>
</dbReference>
<evidence type="ECO:0000313" key="11">
    <source>
        <dbReference type="EMBL" id="QUV94320.1"/>
    </source>
</evidence>
<keyword evidence="8" id="KW-0812">Transmembrane</keyword>
<dbReference type="Gene3D" id="1.10.510.10">
    <property type="entry name" value="Transferase(Phosphotransferase) domain 1"/>
    <property type="match status" value="1"/>
</dbReference>
<evidence type="ECO:0000256" key="3">
    <source>
        <dbReference type="ARBA" id="ARBA00022741"/>
    </source>
</evidence>
<feature type="binding site" evidence="6">
    <location>
        <position position="41"/>
    </location>
    <ligand>
        <name>ATP</name>
        <dbReference type="ChEBI" id="CHEBI:30616"/>
    </ligand>
</feature>
<feature type="compositionally biased region" description="Pro residues" evidence="7">
    <location>
        <begin position="416"/>
        <end position="431"/>
    </location>
</feature>
<evidence type="ECO:0000256" key="6">
    <source>
        <dbReference type="PROSITE-ProRule" id="PRU10141"/>
    </source>
</evidence>
<dbReference type="InterPro" id="IPR000719">
    <property type="entry name" value="Prot_kinase_dom"/>
</dbReference>
<proteinExistence type="predicted"/>
<dbReference type="Pfam" id="PF13308">
    <property type="entry name" value="YARHG"/>
    <property type="match status" value="1"/>
</dbReference>
<dbReference type="InterPro" id="IPR008271">
    <property type="entry name" value="Ser/Thr_kinase_AS"/>
</dbReference>
<feature type="domain" description="Protein kinase" evidence="9">
    <location>
        <begin position="10"/>
        <end position="260"/>
    </location>
</feature>
<dbReference type="Gene3D" id="1.20.58.1690">
    <property type="match status" value="1"/>
</dbReference>
<protein>
    <submittedName>
        <fullName evidence="11">Protein kinase</fullName>
    </submittedName>
</protein>
<evidence type="ECO:0000259" key="10">
    <source>
        <dbReference type="PROSITE" id="PS51724"/>
    </source>
</evidence>
<keyword evidence="5 6" id="KW-0067">ATP-binding</keyword>
<keyword evidence="4 11" id="KW-0418">Kinase</keyword>
<feature type="region of interest" description="Disordered" evidence="7">
    <location>
        <begin position="415"/>
        <end position="451"/>
    </location>
</feature>
<evidence type="ECO:0000256" key="1">
    <source>
        <dbReference type="ARBA" id="ARBA00022527"/>
    </source>
</evidence>
<keyword evidence="8" id="KW-0472">Membrane</keyword>
<dbReference type="InterPro" id="IPR017441">
    <property type="entry name" value="Protein_kinase_ATP_BS"/>
</dbReference>
<dbReference type="InterPro" id="IPR030616">
    <property type="entry name" value="Aur-like"/>
</dbReference>
<name>A0ABX8B3M4_9BACT</name>
<feature type="region of interest" description="Disordered" evidence="7">
    <location>
        <begin position="529"/>
        <end position="567"/>
    </location>
</feature>
<evidence type="ECO:0000256" key="7">
    <source>
        <dbReference type="SAM" id="MobiDB-lite"/>
    </source>
</evidence>
<sequence>MPPGDTLGPYTLVRLLGRGAFGQVWLAERRTALAVTRVALKIPLADDVDLDAIRKEASIWAQASGHPNVLPIIEADIYDGQVVIVSEYAPDGSLVDWLARKGGVVSLPEAAKMVDGILAGLEHLHARQIVHRDLKPANVLLQGETPRLADFGIARVVRATSHTGHIAGTPAYMPPEAFDGVRTEQGDLWAAGVVFQQLITGGLPFPQPDLTSLMAAILTREPAPLPADFPPAVRSFLATALCKDPARRFATATAMRRALAQAVAASAPVGAWGASPATAPARPATDSRAAAVTVPAASVPAPVSTPAGAAPSAIPATPTADTLPLPPDRAAGLGPAASAALGSHNKNRLDSETPGTESRGNQGRESQGRESQGRESQGWWWIAAGVAVTLLLGATLFLALLVYFQGQAFRSQAQPAPVPPVVEPVPSPPAPTASDTPAEPAAEPPAPPTSLEPGSEGFYVIAFSAKTAEAAEARKQSYLKAGLQPFVVKTDDWTNFEPGFYIVALGIYPTEAEAKAVASLAKEKGISAYTKASGPPRQPEAAGPDAPNPDDVPGDFPEASLRDLTDDDLRDLTAEELRLMRNEILARHGYRFSDPELAAHFGAQPWYHPTDGNAEDKLTAVERRNIARIRQAEKQARAAERTPKD</sequence>
<dbReference type="InterPro" id="IPR011009">
    <property type="entry name" value="Kinase-like_dom_sf"/>
</dbReference>
<dbReference type="InterPro" id="IPR025582">
    <property type="entry name" value="YARHG_dom"/>
</dbReference>
<dbReference type="PROSITE" id="PS00107">
    <property type="entry name" value="PROTEIN_KINASE_ATP"/>
    <property type="match status" value="1"/>
</dbReference>
<dbReference type="EMBL" id="CP072642">
    <property type="protein sequence ID" value="QUV94320.1"/>
    <property type="molecule type" value="Genomic_DNA"/>
</dbReference>
<dbReference type="PROSITE" id="PS51724">
    <property type="entry name" value="SPOR"/>
    <property type="match status" value="1"/>
</dbReference>
<evidence type="ECO:0000256" key="5">
    <source>
        <dbReference type="ARBA" id="ARBA00022840"/>
    </source>
</evidence>
<feature type="transmembrane region" description="Helical" evidence="8">
    <location>
        <begin position="379"/>
        <end position="404"/>
    </location>
</feature>
<dbReference type="Gene3D" id="3.30.70.1070">
    <property type="entry name" value="Sporulation related repeat"/>
    <property type="match status" value="1"/>
</dbReference>